<keyword evidence="1" id="KW-1133">Transmembrane helix</keyword>
<accession>A0A314Z4E3</accession>
<keyword evidence="3" id="KW-1185">Reference proteome</keyword>
<evidence type="ECO:0000313" key="2">
    <source>
        <dbReference type="EMBL" id="PQQ16242.1"/>
    </source>
</evidence>
<dbReference type="EMBL" id="PJQY01000201">
    <property type="protein sequence ID" value="PQQ16242.1"/>
    <property type="molecule type" value="Genomic_DNA"/>
</dbReference>
<proteinExistence type="predicted"/>
<feature type="transmembrane region" description="Helical" evidence="1">
    <location>
        <begin position="39"/>
        <end position="56"/>
    </location>
</feature>
<organism evidence="2 3">
    <name type="scientific">Prunus yedoensis var. nudiflora</name>
    <dbReference type="NCBI Taxonomy" id="2094558"/>
    <lineage>
        <taxon>Eukaryota</taxon>
        <taxon>Viridiplantae</taxon>
        <taxon>Streptophyta</taxon>
        <taxon>Embryophyta</taxon>
        <taxon>Tracheophyta</taxon>
        <taxon>Spermatophyta</taxon>
        <taxon>Magnoliopsida</taxon>
        <taxon>eudicotyledons</taxon>
        <taxon>Gunneridae</taxon>
        <taxon>Pentapetalae</taxon>
        <taxon>rosids</taxon>
        <taxon>fabids</taxon>
        <taxon>Rosales</taxon>
        <taxon>Rosaceae</taxon>
        <taxon>Amygdaloideae</taxon>
        <taxon>Amygdaleae</taxon>
        <taxon>Prunus</taxon>
    </lineage>
</organism>
<evidence type="ECO:0000256" key="1">
    <source>
        <dbReference type="SAM" id="Phobius"/>
    </source>
</evidence>
<name>A0A314Z4E3_PRUYE</name>
<gene>
    <name evidence="2" type="ORF">Pyn_00818</name>
</gene>
<evidence type="ECO:0000313" key="3">
    <source>
        <dbReference type="Proteomes" id="UP000250321"/>
    </source>
</evidence>
<dbReference type="Proteomes" id="UP000250321">
    <property type="component" value="Unassembled WGS sequence"/>
</dbReference>
<keyword evidence="1" id="KW-0812">Transmembrane</keyword>
<reference evidence="2 3" key="1">
    <citation type="submission" date="2018-02" db="EMBL/GenBank/DDBJ databases">
        <title>Draft genome of wild Prunus yedoensis var. nudiflora.</title>
        <authorList>
            <person name="Baek S."/>
            <person name="Kim J.-H."/>
            <person name="Choi K."/>
            <person name="Kim G.-B."/>
            <person name="Cho A."/>
            <person name="Jang H."/>
            <person name="Shin C.-H."/>
            <person name="Yu H.-J."/>
            <person name="Mun J.-H."/>
        </authorList>
    </citation>
    <scope>NUCLEOTIDE SEQUENCE [LARGE SCALE GENOMIC DNA]</scope>
    <source>
        <strain evidence="3">cv. Jeju island</strain>
        <tissue evidence="2">Leaf</tissue>
    </source>
</reference>
<keyword evidence="1" id="KW-0472">Membrane</keyword>
<protein>
    <submittedName>
        <fullName evidence="2">Uncharacterized protein</fullName>
    </submittedName>
</protein>
<sequence>MTVLREKGGSQHEYDDKGIVTFEVHCGGRMVKSPNLNEWWFYVGGMLIIWTGIFWTT</sequence>
<comment type="caution">
    <text evidence="2">The sequence shown here is derived from an EMBL/GenBank/DDBJ whole genome shotgun (WGS) entry which is preliminary data.</text>
</comment>
<dbReference type="AlphaFoldDB" id="A0A314Z4E3"/>